<dbReference type="RefSeq" id="WP_078123190.1">
    <property type="nucleotide sequence ID" value="NZ_MWKN01000093.1"/>
</dbReference>
<dbReference type="Pfam" id="PF12113">
    <property type="entry name" value="SVM_signal"/>
    <property type="match status" value="1"/>
</dbReference>
<sequence>MVKIKNNLLLLLNAFFAFTLLGLFLITNNQQVMAAPNEEFVGNMRIVNITVSNINILKNHATFKQYFDFKINRPCYNGNIATFAIMWKIKNPPRNLLGVFFDNGTRDDEDDKYNLEDLKKMGNGASNMYIFWQYEQK</sequence>
<organism evidence="2 3">
    <name type="scientific">Candidatus Phytoplasma citri</name>
    <dbReference type="NCBI Taxonomy" id="180978"/>
    <lineage>
        <taxon>Bacteria</taxon>
        <taxon>Bacillati</taxon>
        <taxon>Mycoplasmatota</taxon>
        <taxon>Mollicutes</taxon>
        <taxon>Acholeplasmatales</taxon>
        <taxon>Acholeplasmataceae</taxon>
        <taxon>Candidatus Phytoplasma</taxon>
        <taxon>16SrII (Peanut WB group)</taxon>
    </lineage>
</organism>
<dbReference type="AlphaFoldDB" id="A0A1S9LYK0"/>
<reference evidence="2 3" key="1">
    <citation type="submission" date="2017-02" db="EMBL/GenBank/DDBJ databases">
        <title>A draft genome of 'Candidatus Phytoplasma aurantifolia' the agent of the witches-broom disease of lime.</title>
        <authorList>
            <person name="Foissac X."/>
            <person name="Carle P."/>
        </authorList>
    </citation>
    <scope>NUCLEOTIDE SEQUENCE [LARGE SCALE GENOMIC DNA]</scope>
    <source>
        <strain evidence="2 3">WBDL</strain>
    </source>
</reference>
<evidence type="ECO:0000259" key="1">
    <source>
        <dbReference type="Pfam" id="PF12113"/>
    </source>
</evidence>
<dbReference type="Proteomes" id="UP000189722">
    <property type="component" value="Unassembled WGS sequence"/>
</dbReference>
<proteinExistence type="predicted"/>
<dbReference type="InterPro" id="IPR021970">
    <property type="entry name" value="SVM_signal"/>
</dbReference>
<dbReference type="OrthoDB" id="386107at2"/>
<dbReference type="EMBL" id="MWKN01000093">
    <property type="protein sequence ID" value="OOP58076.1"/>
    <property type="molecule type" value="Genomic_DNA"/>
</dbReference>
<evidence type="ECO:0000313" key="3">
    <source>
        <dbReference type="Proteomes" id="UP000189722"/>
    </source>
</evidence>
<feature type="domain" description="Sequence-variable mosaic (SVM) signal sequence" evidence="1">
    <location>
        <begin position="1"/>
        <end position="34"/>
    </location>
</feature>
<protein>
    <submittedName>
        <fullName evidence="2">Effector protein</fullName>
    </submittedName>
</protein>
<accession>A0A1S9LYK0</accession>
<gene>
    <name evidence="2" type="ORF">B2G44_02180</name>
</gene>
<comment type="caution">
    <text evidence="2">The sequence shown here is derived from an EMBL/GenBank/DDBJ whole genome shotgun (WGS) entry which is preliminary data.</text>
</comment>
<name>A0A1S9LYK0_9MOLU</name>
<evidence type="ECO:0000313" key="2">
    <source>
        <dbReference type="EMBL" id="OOP58076.1"/>
    </source>
</evidence>